<keyword evidence="5 8" id="KW-0812">Transmembrane</keyword>
<dbReference type="GO" id="GO:0005886">
    <property type="term" value="C:plasma membrane"/>
    <property type="evidence" value="ECO:0007669"/>
    <property type="project" value="UniProtKB-SubCell"/>
</dbReference>
<sequence length="271" mass="29429">MANSKSSGGLNAFVNKHIMPVAAKIGSFKPLIAVRDGIAMAMSLIIVGSLFMIINSFSVAGWSDWLSKTVVHGVSLAQILAKITNGSFGIMGLIAAFGIAWSYANQHKTDGVSAGIIYASVFFILTPSIMSGDKVPVEGFPYTYLGSRGLFVAIIFGLLSAWIFQWFITTIFKLKCQLLYHLLWLRVFQLMIAPMVNAITTYCAMNLGLVPLCNGTVIPWTMPPIISGFLATGSIAGSILQVINIILDILIYLPFIAALNKRQLIEEDKTE</sequence>
<feature type="domain" description="Phosphotransferase system EIIC" evidence="9">
    <location>
        <begin position="35"/>
        <end position="240"/>
    </location>
</feature>
<dbReference type="Proteomes" id="UP000784793">
    <property type="component" value="Unassembled WGS sequence"/>
</dbReference>
<name>A0A921K668_9LACO</name>
<evidence type="ECO:0000256" key="4">
    <source>
        <dbReference type="ARBA" id="ARBA00022597"/>
    </source>
</evidence>
<feature type="transmembrane region" description="Helical" evidence="8">
    <location>
        <begin position="184"/>
        <end position="209"/>
    </location>
</feature>
<dbReference type="PANTHER" id="PTHR33989:SF4">
    <property type="entry name" value="PTS SYSTEM N,N'-DIACETYLCHITOBIOSE-SPECIFIC EIIC COMPONENT"/>
    <property type="match status" value="1"/>
</dbReference>
<gene>
    <name evidence="10" type="ORF">K8V23_03185</name>
</gene>
<evidence type="ECO:0000256" key="5">
    <source>
        <dbReference type="ARBA" id="ARBA00022692"/>
    </source>
</evidence>
<evidence type="ECO:0000256" key="2">
    <source>
        <dbReference type="ARBA" id="ARBA00022448"/>
    </source>
</evidence>
<evidence type="ECO:0000256" key="8">
    <source>
        <dbReference type="SAM" id="Phobius"/>
    </source>
</evidence>
<organism evidence="10 11">
    <name type="scientific">Lactobacillus crispatus</name>
    <dbReference type="NCBI Taxonomy" id="47770"/>
    <lineage>
        <taxon>Bacteria</taxon>
        <taxon>Bacillati</taxon>
        <taxon>Bacillota</taxon>
        <taxon>Bacilli</taxon>
        <taxon>Lactobacillales</taxon>
        <taxon>Lactobacillaceae</taxon>
        <taxon>Lactobacillus</taxon>
    </lineage>
</organism>
<protein>
    <submittedName>
        <fullName evidence="10">PTS transporter subunit EIIC</fullName>
    </submittedName>
</protein>
<evidence type="ECO:0000256" key="6">
    <source>
        <dbReference type="ARBA" id="ARBA00022989"/>
    </source>
</evidence>
<keyword evidence="7 8" id="KW-0472">Membrane</keyword>
<dbReference type="GO" id="GO:1901264">
    <property type="term" value="P:carbohydrate derivative transport"/>
    <property type="evidence" value="ECO:0007669"/>
    <property type="project" value="TreeGrafter"/>
</dbReference>
<reference evidence="10" key="1">
    <citation type="journal article" date="2021" name="PeerJ">
        <title>Extensive microbial diversity within the chicken gut microbiome revealed by metagenomics and culture.</title>
        <authorList>
            <person name="Gilroy R."/>
            <person name="Ravi A."/>
            <person name="Getino M."/>
            <person name="Pursley I."/>
            <person name="Horton D.L."/>
            <person name="Alikhan N.F."/>
            <person name="Baker D."/>
            <person name="Gharbi K."/>
            <person name="Hall N."/>
            <person name="Watson M."/>
            <person name="Adriaenssens E.M."/>
            <person name="Foster-Nyarko E."/>
            <person name="Jarju S."/>
            <person name="Secka A."/>
            <person name="Antonio M."/>
            <person name="Oren A."/>
            <person name="Chaudhuri R.R."/>
            <person name="La Ragione R."/>
            <person name="Hildebrand F."/>
            <person name="Pallen M.J."/>
        </authorList>
    </citation>
    <scope>NUCLEOTIDE SEQUENCE</scope>
    <source>
        <strain evidence="10">CHK194-22301</strain>
    </source>
</reference>
<evidence type="ECO:0000259" key="9">
    <source>
        <dbReference type="Pfam" id="PF02378"/>
    </source>
</evidence>
<evidence type="ECO:0000313" key="11">
    <source>
        <dbReference type="Proteomes" id="UP000784793"/>
    </source>
</evidence>
<accession>A0A921K668</accession>
<dbReference type="GO" id="GO:0009401">
    <property type="term" value="P:phosphoenolpyruvate-dependent sugar phosphotransferase system"/>
    <property type="evidence" value="ECO:0007669"/>
    <property type="project" value="InterPro"/>
</dbReference>
<comment type="subcellular location">
    <subcellularLocation>
        <location evidence="1">Cell membrane</location>
        <topology evidence="1">Multi-pass membrane protein</topology>
    </subcellularLocation>
</comment>
<feature type="transmembrane region" description="Helical" evidence="8">
    <location>
        <begin position="229"/>
        <end position="253"/>
    </location>
</feature>
<proteinExistence type="predicted"/>
<keyword evidence="4" id="KW-0762">Sugar transport</keyword>
<comment type="caution">
    <text evidence="10">The sequence shown here is derived from an EMBL/GenBank/DDBJ whole genome shotgun (WGS) entry which is preliminary data.</text>
</comment>
<keyword evidence="6 8" id="KW-1133">Transmembrane helix</keyword>
<feature type="transmembrane region" description="Helical" evidence="8">
    <location>
        <begin position="150"/>
        <end position="172"/>
    </location>
</feature>
<dbReference type="GO" id="GO:0008982">
    <property type="term" value="F:protein-N(PI)-phosphohistidine-sugar phosphotransferase activity"/>
    <property type="evidence" value="ECO:0007669"/>
    <property type="project" value="InterPro"/>
</dbReference>
<dbReference type="InterPro" id="IPR003352">
    <property type="entry name" value="PTS_EIIC"/>
</dbReference>
<evidence type="ECO:0000256" key="1">
    <source>
        <dbReference type="ARBA" id="ARBA00004651"/>
    </source>
</evidence>
<feature type="transmembrane region" description="Helical" evidence="8">
    <location>
        <begin position="38"/>
        <end position="63"/>
    </location>
</feature>
<dbReference type="PANTHER" id="PTHR33989">
    <property type="match status" value="1"/>
</dbReference>
<reference evidence="10" key="2">
    <citation type="submission" date="2021-09" db="EMBL/GenBank/DDBJ databases">
        <authorList>
            <person name="Gilroy R."/>
        </authorList>
    </citation>
    <scope>NUCLEOTIDE SEQUENCE</scope>
    <source>
        <strain evidence="10">CHK194-22301</strain>
    </source>
</reference>
<keyword evidence="2" id="KW-0813">Transport</keyword>
<keyword evidence="3" id="KW-1003">Cell membrane</keyword>
<dbReference type="EMBL" id="DYXB01000047">
    <property type="protein sequence ID" value="HJF09792.1"/>
    <property type="molecule type" value="Genomic_DNA"/>
</dbReference>
<dbReference type="AlphaFoldDB" id="A0A921K668"/>
<evidence type="ECO:0000313" key="10">
    <source>
        <dbReference type="EMBL" id="HJF09792.1"/>
    </source>
</evidence>
<evidence type="ECO:0000256" key="3">
    <source>
        <dbReference type="ARBA" id="ARBA00022475"/>
    </source>
</evidence>
<evidence type="ECO:0000256" key="7">
    <source>
        <dbReference type="ARBA" id="ARBA00023136"/>
    </source>
</evidence>
<feature type="transmembrane region" description="Helical" evidence="8">
    <location>
        <begin position="83"/>
        <end position="104"/>
    </location>
</feature>
<dbReference type="Pfam" id="PF02378">
    <property type="entry name" value="PTS_EIIC"/>
    <property type="match status" value="1"/>
</dbReference>
<feature type="transmembrane region" description="Helical" evidence="8">
    <location>
        <begin position="111"/>
        <end position="130"/>
    </location>
</feature>
<dbReference type="InterPro" id="IPR051088">
    <property type="entry name" value="PTS_Sugar-EIIC/EIIB"/>
</dbReference>